<evidence type="ECO:0000256" key="1">
    <source>
        <dbReference type="ARBA" id="ARBA00004141"/>
    </source>
</evidence>
<evidence type="ECO:0000256" key="5">
    <source>
        <dbReference type="ARBA" id="ARBA00023136"/>
    </source>
</evidence>
<dbReference type="RefSeq" id="WP_215582423.1">
    <property type="nucleotide sequence ID" value="NZ_CP073754.1"/>
</dbReference>
<dbReference type="InterPro" id="IPR006696">
    <property type="entry name" value="DUF423"/>
</dbReference>
<evidence type="ECO:0000256" key="4">
    <source>
        <dbReference type="ARBA" id="ARBA00022989"/>
    </source>
</evidence>
<keyword evidence="3 6" id="KW-0812">Transmembrane</keyword>
<evidence type="ECO:0000313" key="8">
    <source>
        <dbReference type="Proteomes" id="UP000676649"/>
    </source>
</evidence>
<dbReference type="PANTHER" id="PTHR43461:SF1">
    <property type="entry name" value="TRANSMEMBRANE PROTEIN 256"/>
    <property type="match status" value="1"/>
</dbReference>
<feature type="transmembrane region" description="Helical" evidence="6">
    <location>
        <begin position="67"/>
        <end position="87"/>
    </location>
</feature>
<dbReference type="EMBL" id="CP073754">
    <property type="protein sequence ID" value="QWF70920.1"/>
    <property type="molecule type" value="Genomic_DNA"/>
</dbReference>
<name>A0A975MNJ9_9GAMM</name>
<protein>
    <submittedName>
        <fullName evidence="7">DUF423 domain-containing protein</fullName>
    </submittedName>
</protein>
<keyword evidence="8" id="KW-1185">Reference proteome</keyword>
<sequence>MDKRFLFPAAVSGFLAVAMGAFGAHALKPLLSEHGVDIYKTAVNYHMWHSLLLALIALLPPHKLLNLVAILLIVGIVLFSGSLYLLAIFEIHWLGMITPFGGLAFLSAWGLLIWISKPGKP</sequence>
<dbReference type="AlphaFoldDB" id="A0A975MNJ9"/>
<evidence type="ECO:0000256" key="3">
    <source>
        <dbReference type="ARBA" id="ARBA00022692"/>
    </source>
</evidence>
<evidence type="ECO:0000256" key="2">
    <source>
        <dbReference type="ARBA" id="ARBA00009694"/>
    </source>
</evidence>
<proteinExistence type="inferred from homology"/>
<evidence type="ECO:0000313" key="7">
    <source>
        <dbReference type="EMBL" id="QWF70920.1"/>
    </source>
</evidence>
<keyword evidence="5 6" id="KW-0472">Membrane</keyword>
<dbReference type="KEGG" id="mpad:KEF85_16720"/>
<accession>A0A975MNJ9</accession>
<organism evidence="7 8">
    <name type="scientific">Methylomonas paludis</name>
    <dbReference type="NCBI Taxonomy" id="1173101"/>
    <lineage>
        <taxon>Bacteria</taxon>
        <taxon>Pseudomonadati</taxon>
        <taxon>Pseudomonadota</taxon>
        <taxon>Gammaproteobacteria</taxon>
        <taxon>Methylococcales</taxon>
        <taxon>Methylococcaceae</taxon>
        <taxon>Methylomonas</taxon>
    </lineage>
</organism>
<evidence type="ECO:0000256" key="6">
    <source>
        <dbReference type="SAM" id="Phobius"/>
    </source>
</evidence>
<reference evidence="7" key="1">
    <citation type="submission" date="2021-04" db="EMBL/GenBank/DDBJ databases">
        <title>Draft genome sequence data of methanotrophic Methylovulum sp. strain S1L and Methylomonas sp. strain S2AM isolated from boreal lake water columns.</title>
        <authorList>
            <person name="Rissanen A.J."/>
            <person name="Mangayil R."/>
            <person name="Svenning M.M."/>
            <person name="Khanongnuch R."/>
        </authorList>
    </citation>
    <scope>NUCLEOTIDE SEQUENCE</scope>
    <source>
        <strain evidence="7">S2AM</strain>
    </source>
</reference>
<keyword evidence="4 6" id="KW-1133">Transmembrane helix</keyword>
<dbReference type="PANTHER" id="PTHR43461">
    <property type="entry name" value="TRANSMEMBRANE PROTEIN 256"/>
    <property type="match status" value="1"/>
</dbReference>
<dbReference type="GO" id="GO:0005886">
    <property type="term" value="C:plasma membrane"/>
    <property type="evidence" value="ECO:0007669"/>
    <property type="project" value="TreeGrafter"/>
</dbReference>
<dbReference type="Proteomes" id="UP000676649">
    <property type="component" value="Chromosome"/>
</dbReference>
<comment type="subcellular location">
    <subcellularLocation>
        <location evidence="1">Membrane</location>
        <topology evidence="1">Multi-pass membrane protein</topology>
    </subcellularLocation>
</comment>
<feature type="transmembrane region" description="Helical" evidence="6">
    <location>
        <begin position="93"/>
        <end position="115"/>
    </location>
</feature>
<dbReference type="Pfam" id="PF04241">
    <property type="entry name" value="DUF423"/>
    <property type="match status" value="1"/>
</dbReference>
<feature type="transmembrane region" description="Helical" evidence="6">
    <location>
        <begin position="42"/>
        <end position="60"/>
    </location>
</feature>
<comment type="similarity">
    <text evidence="2">Belongs to the UPF0382 family.</text>
</comment>
<gene>
    <name evidence="7" type="ORF">KEF85_16720</name>
</gene>